<comment type="caution">
    <text evidence="6">The sequence shown here is derived from an EMBL/GenBank/DDBJ whole genome shotgun (WGS) entry which is preliminary data.</text>
</comment>
<dbReference type="GO" id="GO:0003700">
    <property type="term" value="F:DNA-binding transcription factor activity"/>
    <property type="evidence" value="ECO:0007669"/>
    <property type="project" value="InterPro"/>
</dbReference>
<evidence type="ECO:0000259" key="5">
    <source>
        <dbReference type="PROSITE" id="PS01124"/>
    </source>
</evidence>
<reference evidence="6 7" key="1">
    <citation type="submission" date="2016-10" db="EMBL/GenBank/DDBJ databases">
        <authorList>
            <person name="Varghese N."/>
            <person name="Submissions S."/>
        </authorList>
    </citation>
    <scope>NUCLEOTIDE SEQUENCE [LARGE SCALE GENOMIC DNA]</scope>
    <source>
        <strain evidence="6 7">LMG 22274</strain>
    </source>
</reference>
<keyword evidence="3" id="KW-0804">Transcription</keyword>
<evidence type="ECO:0000256" key="3">
    <source>
        <dbReference type="ARBA" id="ARBA00023163"/>
    </source>
</evidence>
<dbReference type="Pfam" id="PF12833">
    <property type="entry name" value="HTH_18"/>
    <property type="match status" value="1"/>
</dbReference>
<protein>
    <submittedName>
        <fullName evidence="6">Transcriptional regulator GlxA family, contains an amidase domain and an AraC-type DNA-binding HTH domain</fullName>
    </submittedName>
</protein>
<dbReference type="PROSITE" id="PS00041">
    <property type="entry name" value="HTH_ARAC_FAMILY_1"/>
    <property type="match status" value="1"/>
</dbReference>
<dbReference type="InterPro" id="IPR018062">
    <property type="entry name" value="HTH_AraC-typ_CS"/>
</dbReference>
<dbReference type="SUPFAM" id="SSF52317">
    <property type="entry name" value="Class I glutamine amidotransferase-like"/>
    <property type="match status" value="1"/>
</dbReference>
<feature type="compositionally biased region" description="Basic and acidic residues" evidence="4">
    <location>
        <begin position="163"/>
        <end position="174"/>
    </location>
</feature>
<dbReference type="Gene3D" id="3.40.50.880">
    <property type="match status" value="1"/>
</dbReference>
<dbReference type="InterPro" id="IPR009057">
    <property type="entry name" value="Homeodomain-like_sf"/>
</dbReference>
<sequence>MYCPAHPFATPHAIRKKPIGIVLFNGFALSELSRLVDAFQPADADNTPAVPGNAAPCDVVLFSAAGGRIASANSVFVWTERIEAMPLQGDFHAFFVLSGSGLAAALKDTRLVAWLQRAESSGERVIATASTRQHLRAAGVTTHDATHAAHDLIAAARSMIDDERSDKKTTHQDSPDTYANKPLSDLPAYNSLANERINASIRWLEAHVDKPMSIRDAAQAAAMSERNYLRRFKAATGFTPSEYVLNLRIKAICQLLVETDLPVEKIARRCGIGSGAGLSKLFRHHFQLTPTDYRRQFAAERERRMRETAPTDRTPLQQIRVMTPALARSELQFAL</sequence>
<keyword evidence="2 6" id="KW-0238">DNA-binding</keyword>
<evidence type="ECO:0000313" key="7">
    <source>
        <dbReference type="Proteomes" id="UP000183529"/>
    </source>
</evidence>
<evidence type="ECO:0000256" key="2">
    <source>
        <dbReference type="ARBA" id="ARBA00023125"/>
    </source>
</evidence>
<keyword evidence="1" id="KW-0805">Transcription regulation</keyword>
<feature type="region of interest" description="Disordered" evidence="4">
    <location>
        <begin position="163"/>
        <end position="182"/>
    </location>
</feature>
<dbReference type="SMART" id="SM00342">
    <property type="entry name" value="HTH_ARAC"/>
    <property type="match status" value="1"/>
</dbReference>
<gene>
    <name evidence="6" type="ORF">SAMN05216550_11854</name>
</gene>
<evidence type="ECO:0000256" key="4">
    <source>
        <dbReference type="SAM" id="MobiDB-lite"/>
    </source>
</evidence>
<dbReference type="AlphaFoldDB" id="A0AAQ1JWZ7"/>
<dbReference type="Gene3D" id="1.10.10.60">
    <property type="entry name" value="Homeodomain-like"/>
    <property type="match status" value="2"/>
</dbReference>
<dbReference type="PANTHER" id="PTHR43280">
    <property type="entry name" value="ARAC-FAMILY TRANSCRIPTIONAL REGULATOR"/>
    <property type="match status" value="1"/>
</dbReference>
<feature type="domain" description="HTH araC/xylS-type" evidence="5">
    <location>
        <begin position="198"/>
        <end position="296"/>
    </location>
</feature>
<dbReference type="PANTHER" id="PTHR43280:SF2">
    <property type="entry name" value="HTH-TYPE TRANSCRIPTIONAL REGULATOR EXSA"/>
    <property type="match status" value="1"/>
</dbReference>
<evidence type="ECO:0000313" key="6">
    <source>
        <dbReference type="EMBL" id="SEK09745.1"/>
    </source>
</evidence>
<dbReference type="Proteomes" id="UP000183529">
    <property type="component" value="Unassembled WGS sequence"/>
</dbReference>
<accession>A0AAQ1JWZ7</accession>
<dbReference type="GO" id="GO:0043565">
    <property type="term" value="F:sequence-specific DNA binding"/>
    <property type="evidence" value="ECO:0007669"/>
    <property type="project" value="InterPro"/>
</dbReference>
<evidence type="ECO:0000256" key="1">
    <source>
        <dbReference type="ARBA" id="ARBA00023015"/>
    </source>
</evidence>
<proteinExistence type="predicted"/>
<dbReference type="InterPro" id="IPR018060">
    <property type="entry name" value="HTH_AraC"/>
</dbReference>
<name>A0AAQ1JWZ7_9BURK</name>
<dbReference type="RefSeq" id="WP_074986543.1">
    <property type="nucleotide sequence ID" value="NZ_CADFGN010000004.1"/>
</dbReference>
<dbReference type="EMBL" id="FNZM01000018">
    <property type="protein sequence ID" value="SEK09745.1"/>
    <property type="molecule type" value="Genomic_DNA"/>
</dbReference>
<dbReference type="PROSITE" id="PS01124">
    <property type="entry name" value="HTH_ARAC_FAMILY_2"/>
    <property type="match status" value="1"/>
</dbReference>
<dbReference type="InterPro" id="IPR029062">
    <property type="entry name" value="Class_I_gatase-like"/>
</dbReference>
<organism evidence="6 7">
    <name type="scientific">Paraburkholderia tropica</name>
    <dbReference type="NCBI Taxonomy" id="92647"/>
    <lineage>
        <taxon>Bacteria</taxon>
        <taxon>Pseudomonadati</taxon>
        <taxon>Pseudomonadota</taxon>
        <taxon>Betaproteobacteria</taxon>
        <taxon>Burkholderiales</taxon>
        <taxon>Burkholderiaceae</taxon>
        <taxon>Paraburkholderia</taxon>
    </lineage>
</organism>
<dbReference type="SUPFAM" id="SSF46689">
    <property type="entry name" value="Homeodomain-like"/>
    <property type="match status" value="2"/>
</dbReference>